<evidence type="ECO:0000313" key="1">
    <source>
        <dbReference type="EMBL" id="KAH6948625.1"/>
    </source>
</evidence>
<proteinExistence type="predicted"/>
<gene>
    <name evidence="1" type="ORF">HPB50_025404</name>
</gene>
<evidence type="ECO:0000313" key="2">
    <source>
        <dbReference type="Proteomes" id="UP000821845"/>
    </source>
</evidence>
<organism evidence="1 2">
    <name type="scientific">Hyalomma asiaticum</name>
    <name type="common">Tick</name>
    <dbReference type="NCBI Taxonomy" id="266040"/>
    <lineage>
        <taxon>Eukaryota</taxon>
        <taxon>Metazoa</taxon>
        <taxon>Ecdysozoa</taxon>
        <taxon>Arthropoda</taxon>
        <taxon>Chelicerata</taxon>
        <taxon>Arachnida</taxon>
        <taxon>Acari</taxon>
        <taxon>Parasitiformes</taxon>
        <taxon>Ixodida</taxon>
        <taxon>Ixodoidea</taxon>
        <taxon>Ixodidae</taxon>
        <taxon>Hyalomminae</taxon>
        <taxon>Hyalomma</taxon>
    </lineage>
</organism>
<dbReference type="EMBL" id="CM023481">
    <property type="protein sequence ID" value="KAH6948625.1"/>
    <property type="molecule type" value="Genomic_DNA"/>
</dbReference>
<reference evidence="1" key="1">
    <citation type="submission" date="2020-05" db="EMBL/GenBank/DDBJ databases">
        <title>Large-scale comparative analyses of tick genomes elucidate their genetic diversity and vector capacities.</title>
        <authorList>
            <person name="Jia N."/>
            <person name="Wang J."/>
            <person name="Shi W."/>
            <person name="Du L."/>
            <person name="Sun Y."/>
            <person name="Zhan W."/>
            <person name="Jiang J."/>
            <person name="Wang Q."/>
            <person name="Zhang B."/>
            <person name="Ji P."/>
            <person name="Sakyi L.B."/>
            <person name="Cui X."/>
            <person name="Yuan T."/>
            <person name="Jiang B."/>
            <person name="Yang W."/>
            <person name="Lam T.T.-Y."/>
            <person name="Chang Q."/>
            <person name="Ding S."/>
            <person name="Wang X."/>
            <person name="Zhu J."/>
            <person name="Ruan X."/>
            <person name="Zhao L."/>
            <person name="Wei J."/>
            <person name="Que T."/>
            <person name="Du C."/>
            <person name="Cheng J."/>
            <person name="Dai P."/>
            <person name="Han X."/>
            <person name="Huang E."/>
            <person name="Gao Y."/>
            <person name="Liu J."/>
            <person name="Shao H."/>
            <person name="Ye R."/>
            <person name="Li L."/>
            <person name="Wei W."/>
            <person name="Wang X."/>
            <person name="Wang C."/>
            <person name="Yang T."/>
            <person name="Huo Q."/>
            <person name="Li W."/>
            <person name="Guo W."/>
            <person name="Chen H."/>
            <person name="Zhou L."/>
            <person name="Ni X."/>
            <person name="Tian J."/>
            <person name="Zhou Y."/>
            <person name="Sheng Y."/>
            <person name="Liu T."/>
            <person name="Pan Y."/>
            <person name="Xia L."/>
            <person name="Li J."/>
            <person name="Zhao F."/>
            <person name="Cao W."/>
        </authorList>
    </citation>
    <scope>NUCLEOTIDE SEQUENCE</scope>
    <source>
        <strain evidence="1">Hyas-2018</strain>
    </source>
</reference>
<sequence length="112" mass="12673">MKLPKREFEIIGVSDLAETATDEGVIRDFSANIKGANGRYEVTLPCKSEVDLADNCAVADKRIQKLLKAPNLLRESDNEVRRYMFALRHPDFTSSYFSVSARKERSNDTSFP</sequence>
<keyword evidence="2" id="KW-1185">Reference proteome</keyword>
<protein>
    <submittedName>
        <fullName evidence="1">Uncharacterized protein</fullName>
    </submittedName>
</protein>
<dbReference type="Proteomes" id="UP000821845">
    <property type="component" value="Chromosome 1"/>
</dbReference>
<accession>A0ACB7TNY4</accession>
<name>A0ACB7TNY4_HYAAI</name>
<comment type="caution">
    <text evidence="1">The sequence shown here is derived from an EMBL/GenBank/DDBJ whole genome shotgun (WGS) entry which is preliminary data.</text>
</comment>